<evidence type="ECO:0000313" key="2">
    <source>
        <dbReference type="EMBL" id="KAG6973985.1"/>
    </source>
</evidence>
<evidence type="ECO:0000313" key="3">
    <source>
        <dbReference type="Proteomes" id="UP000709295"/>
    </source>
</evidence>
<keyword evidence="3" id="KW-1185">Reference proteome</keyword>
<dbReference type="EMBL" id="JAENGY010000098">
    <property type="protein sequence ID" value="KAG6973985.1"/>
    <property type="molecule type" value="Genomic_DNA"/>
</dbReference>
<sequence length="121" mass="13704">MTTPVPNTVEDKTGEFKQGMNKEQQNIRGETDASCVMNERDESYVMEHRKGLSESSAPAMAQKHPVTPNNEDQCERHFEACRLDKLANDPTGDLFARMFPHLFPFGRGHPGGSPRRYRIPT</sequence>
<comment type="caution">
    <text evidence="2">The sequence shown here is derived from an EMBL/GenBank/DDBJ whole genome shotgun (WGS) entry which is preliminary data.</text>
</comment>
<feature type="region of interest" description="Disordered" evidence="1">
    <location>
        <begin position="1"/>
        <end position="32"/>
    </location>
</feature>
<protein>
    <submittedName>
        <fullName evidence="2">Uncharacterized protein</fullName>
    </submittedName>
</protein>
<organism evidence="2 3">
    <name type="scientific">Phytophthora aleatoria</name>
    <dbReference type="NCBI Taxonomy" id="2496075"/>
    <lineage>
        <taxon>Eukaryota</taxon>
        <taxon>Sar</taxon>
        <taxon>Stramenopiles</taxon>
        <taxon>Oomycota</taxon>
        <taxon>Peronosporomycetes</taxon>
        <taxon>Peronosporales</taxon>
        <taxon>Peronosporaceae</taxon>
        <taxon>Phytophthora</taxon>
    </lineage>
</organism>
<accession>A0A8J5M841</accession>
<evidence type="ECO:0000256" key="1">
    <source>
        <dbReference type="SAM" id="MobiDB-lite"/>
    </source>
</evidence>
<dbReference type="AlphaFoldDB" id="A0A8J5M841"/>
<dbReference type="Proteomes" id="UP000709295">
    <property type="component" value="Unassembled WGS sequence"/>
</dbReference>
<name>A0A8J5M841_9STRA</name>
<reference evidence="2" key="1">
    <citation type="submission" date="2021-01" db="EMBL/GenBank/DDBJ databases">
        <title>Phytophthora aleatoria, a newly-described species from Pinus radiata is distinct from Phytophthora cactorum isolates based on comparative genomics.</title>
        <authorList>
            <person name="Mcdougal R."/>
            <person name="Panda P."/>
            <person name="Williams N."/>
            <person name="Studholme D.J."/>
        </authorList>
    </citation>
    <scope>NUCLEOTIDE SEQUENCE</scope>
    <source>
        <strain evidence="2">NZFS 4037</strain>
    </source>
</reference>
<feature type="region of interest" description="Disordered" evidence="1">
    <location>
        <begin position="47"/>
        <end position="72"/>
    </location>
</feature>
<gene>
    <name evidence="2" type="ORF">JG688_00003279</name>
</gene>
<proteinExistence type="predicted"/>